<protein>
    <submittedName>
        <fullName evidence="5">ABC transporter ATP-binding protein</fullName>
    </submittedName>
</protein>
<dbReference type="InterPro" id="IPR008995">
    <property type="entry name" value="Mo/tungstate-bd_C_term_dom"/>
</dbReference>
<dbReference type="PROSITE" id="PS00211">
    <property type="entry name" value="ABC_TRANSPORTER_1"/>
    <property type="match status" value="1"/>
</dbReference>
<dbReference type="Gene3D" id="2.40.50.100">
    <property type="match status" value="1"/>
</dbReference>
<dbReference type="Gene3D" id="3.40.50.300">
    <property type="entry name" value="P-loop containing nucleotide triphosphate hydrolases"/>
    <property type="match status" value="1"/>
</dbReference>
<reference evidence="5" key="1">
    <citation type="submission" date="2023-02" db="EMBL/GenBank/DDBJ databases">
        <title>Nocardiopsis ansamitocini NBRC 112285.</title>
        <authorList>
            <person name="Ichikawa N."/>
            <person name="Sato H."/>
            <person name="Tonouchi N."/>
        </authorList>
    </citation>
    <scope>NUCLEOTIDE SEQUENCE</scope>
    <source>
        <strain evidence="5">NBRC 112285</strain>
    </source>
</reference>
<dbReference type="RefSeq" id="WP_285760291.1">
    <property type="nucleotide sequence ID" value="NZ_BSQG01000005.1"/>
</dbReference>
<dbReference type="FunFam" id="3.40.50.300:FF:000042">
    <property type="entry name" value="Maltose/maltodextrin ABC transporter, ATP-binding protein"/>
    <property type="match status" value="1"/>
</dbReference>
<keyword evidence="2" id="KW-0547">Nucleotide-binding</keyword>
<feature type="domain" description="ABC transporter" evidence="4">
    <location>
        <begin position="4"/>
        <end position="235"/>
    </location>
</feature>
<evidence type="ECO:0000256" key="1">
    <source>
        <dbReference type="ARBA" id="ARBA00022448"/>
    </source>
</evidence>
<dbReference type="InterPro" id="IPR017871">
    <property type="entry name" value="ABC_transporter-like_CS"/>
</dbReference>
<evidence type="ECO:0000313" key="6">
    <source>
        <dbReference type="Proteomes" id="UP001165092"/>
    </source>
</evidence>
<dbReference type="Gene3D" id="2.40.50.140">
    <property type="entry name" value="Nucleic acid-binding proteins"/>
    <property type="match status" value="1"/>
</dbReference>
<keyword evidence="3 5" id="KW-0067">ATP-binding</keyword>
<gene>
    <name evidence="5" type="ORF">Nans01_31690</name>
</gene>
<keyword evidence="1" id="KW-0813">Transport</keyword>
<evidence type="ECO:0000259" key="4">
    <source>
        <dbReference type="PROSITE" id="PS50893"/>
    </source>
</evidence>
<dbReference type="SMART" id="SM00382">
    <property type="entry name" value="AAA"/>
    <property type="match status" value="1"/>
</dbReference>
<comment type="caution">
    <text evidence="5">The sequence shown here is derived from an EMBL/GenBank/DDBJ whole genome shotgun (WGS) entry which is preliminary data.</text>
</comment>
<evidence type="ECO:0000256" key="3">
    <source>
        <dbReference type="ARBA" id="ARBA00022840"/>
    </source>
</evidence>
<dbReference type="InterPro" id="IPR047641">
    <property type="entry name" value="ABC_transpr_MalK/UgpC-like"/>
</dbReference>
<evidence type="ECO:0000256" key="2">
    <source>
        <dbReference type="ARBA" id="ARBA00022741"/>
    </source>
</evidence>
<sequence>MAKIVLEGVDKIYAGGVKAVDSLNLEIVDGEFMVLVGPSGCGKSTALRMIAGLEEISGGTLTIGDRVVNDLPPKSRDIAMVFQNYALYPHMTVEQNLAFGLKLRKTPKPEIARRVAEAAAMLGLEPYLSRKPAALSGGQRQRVAMGRAIVREPQAFLMDEPLSNLDAKLRVQMRASLNQLHDRLGVTTVYVTHDQIEAMTLGDRVAVLRDGRLQQVDTPKNLFDNPVNLFVAGFIGSPAMNFVTARLESDATGAVLRFADQALTVTGEALAGNPELRDYIGQEIILGIRPSDFDDAEYASHEGSTMTVTADITEELGTEINVIFTVDAPPVEHEDAAALAADAAGEDDEDGVGIPLTGKNKSVFTARVNPRSAVRPGQSLALTVDTRHLHYFDKVSGLAIGHPANVKAPVTAPA</sequence>
<name>A0A9W6P898_9ACTN</name>
<accession>A0A9W6P898</accession>
<dbReference type="InterPro" id="IPR003439">
    <property type="entry name" value="ABC_transporter-like_ATP-bd"/>
</dbReference>
<dbReference type="Pfam" id="PF00005">
    <property type="entry name" value="ABC_tran"/>
    <property type="match status" value="1"/>
</dbReference>
<dbReference type="EMBL" id="BSQG01000005">
    <property type="protein sequence ID" value="GLU48818.1"/>
    <property type="molecule type" value="Genomic_DNA"/>
</dbReference>
<dbReference type="PROSITE" id="PS50893">
    <property type="entry name" value="ABC_TRANSPORTER_2"/>
    <property type="match status" value="1"/>
</dbReference>
<proteinExistence type="predicted"/>
<dbReference type="AlphaFoldDB" id="A0A9W6P898"/>
<dbReference type="PANTHER" id="PTHR43875:SF1">
    <property type="entry name" value="OSMOPROTECTIVE COMPOUNDS UPTAKE ATP-BINDING PROTEIN GGTA"/>
    <property type="match status" value="1"/>
</dbReference>
<dbReference type="GO" id="GO:0140359">
    <property type="term" value="F:ABC-type transporter activity"/>
    <property type="evidence" value="ECO:0007669"/>
    <property type="project" value="InterPro"/>
</dbReference>
<dbReference type="GO" id="GO:0016887">
    <property type="term" value="F:ATP hydrolysis activity"/>
    <property type="evidence" value="ECO:0007669"/>
    <property type="project" value="InterPro"/>
</dbReference>
<dbReference type="Proteomes" id="UP001165092">
    <property type="component" value="Unassembled WGS sequence"/>
</dbReference>
<dbReference type="InterPro" id="IPR027417">
    <property type="entry name" value="P-loop_NTPase"/>
</dbReference>
<dbReference type="InterPro" id="IPR040582">
    <property type="entry name" value="OB_MalK-like"/>
</dbReference>
<keyword evidence="6" id="KW-1185">Reference proteome</keyword>
<dbReference type="PANTHER" id="PTHR43875">
    <property type="entry name" value="MALTODEXTRIN IMPORT ATP-BINDING PROTEIN MSMX"/>
    <property type="match status" value="1"/>
</dbReference>
<dbReference type="SUPFAM" id="SSF52540">
    <property type="entry name" value="P-loop containing nucleoside triphosphate hydrolases"/>
    <property type="match status" value="1"/>
</dbReference>
<dbReference type="InterPro" id="IPR015855">
    <property type="entry name" value="ABC_transpr_MalK-like"/>
</dbReference>
<organism evidence="5 6">
    <name type="scientific">Nocardiopsis ansamitocini</name>
    <dbReference type="NCBI Taxonomy" id="1670832"/>
    <lineage>
        <taxon>Bacteria</taxon>
        <taxon>Bacillati</taxon>
        <taxon>Actinomycetota</taxon>
        <taxon>Actinomycetes</taxon>
        <taxon>Streptosporangiales</taxon>
        <taxon>Nocardiopsidaceae</taxon>
        <taxon>Nocardiopsis</taxon>
    </lineage>
</organism>
<dbReference type="Pfam" id="PF17912">
    <property type="entry name" value="OB_MalK"/>
    <property type="match status" value="1"/>
</dbReference>
<dbReference type="InterPro" id="IPR003593">
    <property type="entry name" value="AAA+_ATPase"/>
</dbReference>
<dbReference type="CDD" id="cd03301">
    <property type="entry name" value="ABC_MalK_N"/>
    <property type="match status" value="1"/>
</dbReference>
<dbReference type="GO" id="GO:0005524">
    <property type="term" value="F:ATP binding"/>
    <property type="evidence" value="ECO:0007669"/>
    <property type="project" value="UniProtKB-KW"/>
</dbReference>
<dbReference type="SUPFAM" id="SSF50331">
    <property type="entry name" value="MOP-like"/>
    <property type="match status" value="1"/>
</dbReference>
<evidence type="ECO:0000313" key="5">
    <source>
        <dbReference type="EMBL" id="GLU48818.1"/>
    </source>
</evidence>
<dbReference type="InterPro" id="IPR012340">
    <property type="entry name" value="NA-bd_OB-fold"/>
</dbReference>
<dbReference type="NCBIfam" id="NF008653">
    <property type="entry name" value="PRK11650.1"/>
    <property type="match status" value="1"/>
</dbReference>
<dbReference type="GO" id="GO:0008643">
    <property type="term" value="P:carbohydrate transport"/>
    <property type="evidence" value="ECO:0007669"/>
    <property type="project" value="InterPro"/>
</dbReference>
<dbReference type="GO" id="GO:0055052">
    <property type="term" value="C:ATP-binding cassette (ABC) transporter complex, substrate-binding subunit-containing"/>
    <property type="evidence" value="ECO:0007669"/>
    <property type="project" value="TreeGrafter"/>
</dbReference>